<dbReference type="EMBL" id="JOMM01000054">
    <property type="protein sequence ID" value="OUI82894.1"/>
    <property type="molecule type" value="Genomic_DNA"/>
</dbReference>
<evidence type="ECO:0000313" key="2">
    <source>
        <dbReference type="Proteomes" id="UP000194565"/>
    </source>
</evidence>
<organism evidence="1 2">
    <name type="scientific">Acetobacter tropicalis</name>
    <dbReference type="NCBI Taxonomy" id="104102"/>
    <lineage>
        <taxon>Bacteria</taxon>
        <taxon>Pseudomonadati</taxon>
        <taxon>Pseudomonadota</taxon>
        <taxon>Alphaproteobacteria</taxon>
        <taxon>Acetobacterales</taxon>
        <taxon>Acetobacteraceae</taxon>
        <taxon>Acetobacter</taxon>
    </lineage>
</organism>
<name>A0A252A2Y4_9PROT</name>
<protein>
    <submittedName>
        <fullName evidence="1">Uncharacterized protein</fullName>
    </submittedName>
</protein>
<dbReference type="Proteomes" id="UP000194565">
    <property type="component" value="Unassembled WGS sequence"/>
</dbReference>
<gene>
    <name evidence="1" type="ORF">HC62_15595</name>
</gene>
<accession>A0A252A2Y4</accession>
<dbReference type="SUPFAM" id="SSF51735">
    <property type="entry name" value="NAD(P)-binding Rossmann-fold domains"/>
    <property type="match status" value="1"/>
</dbReference>
<dbReference type="InterPro" id="IPR036291">
    <property type="entry name" value="NAD(P)-bd_dom_sf"/>
</dbReference>
<reference evidence="1 2" key="1">
    <citation type="submission" date="2014-06" db="EMBL/GenBank/DDBJ databases">
        <authorList>
            <person name="Ju J."/>
            <person name="Zhang J."/>
        </authorList>
    </citation>
    <scope>NUCLEOTIDE SEQUENCE [LARGE SCALE GENOMIC DNA]</scope>
    <source>
        <strain evidence="1">DmW_042</strain>
    </source>
</reference>
<dbReference type="AlphaFoldDB" id="A0A252A2Y4"/>
<comment type="caution">
    <text evidence="1">The sequence shown here is derived from an EMBL/GenBank/DDBJ whole genome shotgun (WGS) entry which is preliminary data.</text>
</comment>
<sequence>MVAAMQFDLSGLKAIVTGSTGGISFATALSLAAAGTGYFHVRDFQNYPDNDTIFRMLRKFFELD</sequence>
<evidence type="ECO:0000313" key="1">
    <source>
        <dbReference type="EMBL" id="OUI82894.1"/>
    </source>
</evidence>
<proteinExistence type="predicted"/>
<dbReference type="Gene3D" id="3.40.50.720">
    <property type="entry name" value="NAD(P)-binding Rossmann-like Domain"/>
    <property type="match status" value="1"/>
</dbReference>